<organism evidence="2">
    <name type="scientific">Stauridium tetras</name>
    <dbReference type="NCBI Taxonomy" id="271398"/>
    <lineage>
        <taxon>Eukaryota</taxon>
        <taxon>Viridiplantae</taxon>
        <taxon>Chlorophyta</taxon>
        <taxon>core chlorophytes</taxon>
        <taxon>Chlorophyceae</taxon>
        <taxon>CS clade</taxon>
        <taxon>Sphaeropleales</taxon>
        <taxon>Hydrodictyaceae</taxon>
        <taxon>Stauridium</taxon>
    </lineage>
</organism>
<dbReference type="GeneID" id="36952082"/>
<accession>A0A2U8GJW0</accession>
<dbReference type="Pfam" id="PF08388">
    <property type="entry name" value="GIIM"/>
    <property type="match status" value="1"/>
</dbReference>
<dbReference type="InterPro" id="IPR025960">
    <property type="entry name" value="RVT_N"/>
</dbReference>
<proteinExistence type="predicted"/>
<dbReference type="CDD" id="cd01651">
    <property type="entry name" value="RT_G2_intron"/>
    <property type="match status" value="1"/>
</dbReference>
<name>A0A2U8GJW0_9CHLO</name>
<protein>
    <recommendedName>
        <fullName evidence="1">Reverse transcriptase domain-containing protein</fullName>
    </recommendedName>
</protein>
<dbReference type="NCBIfam" id="TIGR04416">
    <property type="entry name" value="group_II_RT_mat"/>
    <property type="match status" value="1"/>
</dbReference>
<dbReference type="InterPro" id="IPR051083">
    <property type="entry name" value="GrpII_Intron_Splice-Mob/Def"/>
</dbReference>
<evidence type="ECO:0000259" key="1">
    <source>
        <dbReference type="PROSITE" id="PS50878"/>
    </source>
</evidence>
<dbReference type="InterPro" id="IPR013597">
    <property type="entry name" value="Mat_intron_G2"/>
</dbReference>
<dbReference type="PROSITE" id="PS50878">
    <property type="entry name" value="RT_POL"/>
    <property type="match status" value="1"/>
</dbReference>
<evidence type="ECO:0000313" key="2">
    <source>
        <dbReference type="EMBL" id="AWI68967.1"/>
    </source>
</evidence>
<reference evidence="2" key="1">
    <citation type="journal article" date="2018" name="Am. J. Bot.">
        <title>Organellar phylogenomics inform systematics in the green algal family Hydrodictyaceae (Chlorophyceae) and provide clues to the complex evolutionary history of plastid genomes in the green algal tree of life.</title>
        <authorList>
            <person name="McManus H.A."/>
            <person name="Fucikova K."/>
            <person name="Lewis P.O."/>
            <person name="Lewis L.A."/>
            <person name="Karol K.G."/>
        </authorList>
    </citation>
    <scope>NUCLEOTIDE SEQUENCE</scope>
</reference>
<keyword evidence="2" id="KW-0934">Plastid</keyword>
<dbReference type="SUPFAM" id="SSF56672">
    <property type="entry name" value="DNA/RNA polymerases"/>
    <property type="match status" value="1"/>
</dbReference>
<dbReference type="InterPro" id="IPR043502">
    <property type="entry name" value="DNA/RNA_pol_sf"/>
</dbReference>
<dbReference type="InterPro" id="IPR000477">
    <property type="entry name" value="RT_dom"/>
</dbReference>
<dbReference type="PANTHER" id="PTHR34047">
    <property type="entry name" value="NUCLEAR INTRON MATURASE 1, MITOCHONDRIAL-RELATED"/>
    <property type="match status" value="1"/>
</dbReference>
<geneLocation type="chloroplast" evidence="2"/>
<keyword evidence="2" id="KW-0150">Chloroplast</keyword>
<feature type="domain" description="Reverse transcriptase" evidence="1">
    <location>
        <begin position="85"/>
        <end position="345"/>
    </location>
</feature>
<dbReference type="Pfam" id="PF00078">
    <property type="entry name" value="RVT_1"/>
    <property type="match status" value="1"/>
</dbReference>
<dbReference type="RefSeq" id="YP_009492312.1">
    <property type="nucleotide sequence ID" value="NC_037923.1"/>
</dbReference>
<dbReference type="InterPro" id="IPR030931">
    <property type="entry name" value="Group_II_RT_mat"/>
</dbReference>
<dbReference type="PANTHER" id="PTHR34047:SF10">
    <property type="entry name" value="GROUP II INTRON-ASSOCIATED OPEN READING FRAME"/>
    <property type="match status" value="1"/>
</dbReference>
<dbReference type="Pfam" id="PF13655">
    <property type="entry name" value="RVT_N"/>
    <property type="match status" value="1"/>
</dbReference>
<dbReference type="AlphaFoldDB" id="A0A2U8GJW0"/>
<sequence>MNKPNIGWKDIDWTLVRKTTFKWQQEIYLASKTGDFKKVRLLQHKLIASREAKLLAVRQVTQDNTGKVTAGADGIKRLTPNQRLKMVDQLRIPTKAKPLRRVWIPKPGTNEKRPLGIPTIQDRCLQALFKLALEPEWEAQFEPNSYGFRPGKGCHDAVKAIYDSTVKGSKYVLDADISKCFDRINHQYLLDKIAMKGAFRKQIKYWLEAGVLDGETFAETTQGTPQGGVISPLLANIALHGLELHLKQWISDKPIRSRTGVLVKPGRRYETIQVIRYADDFVILHRDKSIVLEAQEEVKRFLAPIGLELSEAKTRLSHTLELQEDDTIAEGFDGVVGFNFLGFTIKQFKSRHRSAKTTTGELLGFKTRIYPSKKTVNKHQEKLRQVVLKDGKVYDQSALIKKLNPIIRGWSSYFGVSDANTTKHLGKQDYLLYLKLRRWAKRKTGTSGKSTKFWKKLRKH</sequence>
<gene>
    <name evidence="2" type="primary">psbA</name>
</gene>
<dbReference type="EMBL" id="MF276986">
    <property type="protein sequence ID" value="AWI68967.1"/>
    <property type="molecule type" value="Genomic_DNA"/>
</dbReference>